<dbReference type="RefSeq" id="WP_139999517.1">
    <property type="nucleotide sequence ID" value="NZ_VFJE01000051.1"/>
</dbReference>
<dbReference type="EMBL" id="VFJE01000051">
    <property type="protein sequence ID" value="TPD71274.1"/>
    <property type="molecule type" value="Genomic_DNA"/>
</dbReference>
<accession>A0A501QFW1</accession>
<dbReference type="Proteomes" id="UP000319175">
    <property type="component" value="Unassembled WGS sequence"/>
</dbReference>
<proteinExistence type="predicted"/>
<name>A0A501QFW1_9FLAO</name>
<keyword evidence="2" id="KW-1185">Reference proteome</keyword>
<evidence type="ECO:0000313" key="2">
    <source>
        <dbReference type="Proteomes" id="UP000319175"/>
    </source>
</evidence>
<reference evidence="1 2" key="2">
    <citation type="submission" date="2019-06" db="EMBL/GenBank/DDBJ databases">
        <authorList>
            <person name="Seo Y."/>
        </authorList>
    </citation>
    <scope>NUCLEOTIDE SEQUENCE [LARGE SCALE GENOMIC DNA]</scope>
    <source>
        <strain evidence="1 2">MaA-Y11</strain>
    </source>
</reference>
<dbReference type="AlphaFoldDB" id="A0A501QFW1"/>
<reference evidence="1 2" key="1">
    <citation type="submission" date="2019-06" db="EMBL/GenBank/DDBJ databases">
        <title>Flavobacterium sp. MaA-Y11 from geoumgang.</title>
        <authorList>
            <person name="Jeong S."/>
        </authorList>
    </citation>
    <scope>NUCLEOTIDE SEQUENCE [LARGE SCALE GENOMIC DNA]</scope>
    <source>
        <strain evidence="1 2">MaA-Y11</strain>
    </source>
</reference>
<comment type="caution">
    <text evidence="1">The sequence shown here is derived from an EMBL/GenBank/DDBJ whole genome shotgun (WGS) entry which is preliminary data.</text>
</comment>
<sequence>MTKNYGVVYKRVHRSEEGHYQLSSDNDFYAPYDINAENIIEVWAYAASISTHEFEPDDLSPQTIREMFGRLRNEIIELKRNKKARH</sequence>
<organism evidence="1 2">
    <name type="scientific">Flavobacterium microcysteis</name>
    <dbReference type="NCBI Taxonomy" id="2596891"/>
    <lineage>
        <taxon>Bacteria</taxon>
        <taxon>Pseudomonadati</taxon>
        <taxon>Bacteroidota</taxon>
        <taxon>Flavobacteriia</taxon>
        <taxon>Flavobacteriales</taxon>
        <taxon>Flavobacteriaceae</taxon>
        <taxon>Flavobacterium</taxon>
    </lineage>
</organism>
<gene>
    <name evidence="1" type="ORF">FJA49_05075</name>
</gene>
<evidence type="ECO:0000313" key="1">
    <source>
        <dbReference type="EMBL" id="TPD71274.1"/>
    </source>
</evidence>
<protein>
    <recommendedName>
        <fullName evidence="3">S24 family peptidase</fullName>
    </recommendedName>
</protein>
<evidence type="ECO:0008006" key="3">
    <source>
        <dbReference type="Google" id="ProtNLM"/>
    </source>
</evidence>
<dbReference type="OrthoDB" id="3831186at2"/>